<reference evidence="1 2" key="1">
    <citation type="submission" date="2020-08" db="EMBL/GenBank/DDBJ databases">
        <title>Genome public.</title>
        <authorList>
            <person name="Liu C."/>
            <person name="Sun Q."/>
        </authorList>
    </citation>
    <scope>NUCLEOTIDE SEQUENCE [LARGE SCALE GENOMIC DNA]</scope>
    <source>
        <strain evidence="1 2">NSJ-46</strain>
    </source>
</reference>
<comment type="caution">
    <text evidence="1">The sequence shown here is derived from an EMBL/GenBank/DDBJ whole genome shotgun (WGS) entry which is preliminary data.</text>
</comment>
<sequence>MLERYLVEHCSPTLASIKTANLFTYAYSSEEEVQEQIALWNASMNDKGIFVMELRRSEKAALIYVCRKSFLERDLKKPGVAQFMKRYGYTSLEPEDALKLLQSKLQVQEEFPHEIGIFLGYPLGDVIGFIKNAGHNCKCTGCWKVYCNECEAVRTFAKYKKCKDVYMRLWQQGRSVLKLTVAA</sequence>
<evidence type="ECO:0000313" key="2">
    <source>
        <dbReference type="Proteomes" id="UP000657421"/>
    </source>
</evidence>
<dbReference type="Pfam" id="PF12672">
    <property type="entry name" value="DUF3793"/>
    <property type="match status" value="1"/>
</dbReference>
<accession>A0ABR7NBY8</accession>
<keyword evidence="2" id="KW-1185">Reference proteome</keyword>
<dbReference type="InterPro" id="IPR024523">
    <property type="entry name" value="DUF3793"/>
</dbReference>
<gene>
    <name evidence="1" type="ORF">H8716_12205</name>
</gene>
<dbReference type="RefSeq" id="WP_249309176.1">
    <property type="nucleotide sequence ID" value="NZ_JACRSZ010000013.1"/>
</dbReference>
<name>A0ABR7NBY8_9FIRM</name>
<proteinExistence type="predicted"/>
<organism evidence="1 2">
    <name type="scientific">Jingyaoa shaoxingensis</name>
    <dbReference type="NCBI Taxonomy" id="2763671"/>
    <lineage>
        <taxon>Bacteria</taxon>
        <taxon>Bacillati</taxon>
        <taxon>Bacillota</taxon>
        <taxon>Clostridia</taxon>
        <taxon>Lachnospirales</taxon>
        <taxon>Lachnospiraceae</taxon>
        <taxon>Jingyaoa</taxon>
    </lineage>
</organism>
<protein>
    <submittedName>
        <fullName evidence="1">DUF3793 family protein</fullName>
    </submittedName>
</protein>
<evidence type="ECO:0000313" key="1">
    <source>
        <dbReference type="EMBL" id="MBC8573839.1"/>
    </source>
</evidence>
<dbReference type="EMBL" id="JACRSZ010000013">
    <property type="protein sequence ID" value="MBC8573839.1"/>
    <property type="molecule type" value="Genomic_DNA"/>
</dbReference>
<dbReference type="Proteomes" id="UP000657421">
    <property type="component" value="Unassembled WGS sequence"/>
</dbReference>